<proteinExistence type="predicted"/>
<evidence type="ECO:0000313" key="2">
    <source>
        <dbReference type="Proteomes" id="UP000053750"/>
    </source>
</evidence>
<comment type="caution">
    <text evidence="1">The sequence shown here is derived from an EMBL/GenBank/DDBJ whole genome shotgun (WGS) entry which is preliminary data.</text>
</comment>
<name>A0A9W5S2L4_9BACL</name>
<dbReference type="RefSeq" id="WP_036715811.1">
    <property type="nucleotide sequence ID" value="NZ_KK082130.1"/>
</dbReference>
<sequence length="297" mass="31102">MALEASIILPVFLFVLLLLIFMIRLAAAQMALQDAASQVSLMTAAHIRPASLAAGAAAGGLPALPQLPLGDIAPLAAELANRLPAPAGPLLAAALEGDWQPLAEAASTPLAVAVFEPLVRELAETSILSAERVSLRSLSLPDVQKREQPFVRVELAYDFPLGFPFTKRDIRITASARERAWVGDPRPASAAGTGARNRSAITLLSLEPSPLRPGRKAKLVAVAAPGETVSLQVRYKSGNSKAKHVGDAQVGADGLVTWEWLVSGNTTPGTWELTATGRDGASAGMLFVVEKKGRSVS</sequence>
<dbReference type="EMBL" id="JFHU01000078">
    <property type="protein sequence ID" value="EXX89977.1"/>
    <property type="molecule type" value="Genomic_DNA"/>
</dbReference>
<dbReference type="Proteomes" id="UP000053750">
    <property type="component" value="Unassembled WGS sequence"/>
</dbReference>
<evidence type="ECO:0000313" key="1">
    <source>
        <dbReference type="EMBL" id="EXX89977.1"/>
    </source>
</evidence>
<keyword evidence="2" id="KW-1185">Reference proteome</keyword>
<organism evidence="1 2">
    <name type="scientific">Paenibacillus darwinianus</name>
    <dbReference type="NCBI Taxonomy" id="1380763"/>
    <lineage>
        <taxon>Bacteria</taxon>
        <taxon>Bacillati</taxon>
        <taxon>Bacillota</taxon>
        <taxon>Bacilli</taxon>
        <taxon>Bacillales</taxon>
        <taxon>Paenibacillaceae</taxon>
        <taxon>Paenibacillus</taxon>
    </lineage>
</organism>
<gene>
    <name evidence="1" type="ORF">BG53_14490</name>
</gene>
<protein>
    <recommendedName>
        <fullName evidence="3">Pilus assembly protein TadE</fullName>
    </recommendedName>
</protein>
<accession>A0A9W5S2L4</accession>
<evidence type="ECO:0008006" key="3">
    <source>
        <dbReference type="Google" id="ProtNLM"/>
    </source>
</evidence>
<dbReference type="AlphaFoldDB" id="A0A9W5S2L4"/>
<reference evidence="1 2" key="1">
    <citation type="submission" date="2014-02" db="EMBL/GenBank/DDBJ databases">
        <title>Genome sequence of Paenibacillus darwinianus reveals adaptive mechanisms for survival in Antarctic soils.</title>
        <authorList>
            <person name="Dsouza M."/>
            <person name="Taylor M.W."/>
            <person name="Turner S.J."/>
            <person name="Aislabie J."/>
        </authorList>
    </citation>
    <scope>NUCLEOTIDE SEQUENCE [LARGE SCALE GENOMIC DNA]</scope>
    <source>
        <strain evidence="1 2">CE1</strain>
    </source>
</reference>